<dbReference type="PANTHER" id="PTHR43792:SF8">
    <property type="entry name" value="[RIBOSOMAL PROTEIN US5]-ALANINE N-ACETYLTRANSFERASE"/>
    <property type="match status" value="1"/>
</dbReference>
<dbReference type="Pfam" id="PF13302">
    <property type="entry name" value="Acetyltransf_3"/>
    <property type="match status" value="1"/>
</dbReference>
<comment type="caution">
    <text evidence="5">The sequence shown here is derived from an EMBL/GenBank/DDBJ whole genome shotgun (WGS) entry which is preliminary data.</text>
</comment>
<dbReference type="InterPro" id="IPR016181">
    <property type="entry name" value="Acyl_CoA_acyltransferase"/>
</dbReference>
<dbReference type="SUPFAM" id="SSF55729">
    <property type="entry name" value="Acyl-CoA N-acyltransferases (Nat)"/>
    <property type="match status" value="1"/>
</dbReference>
<dbReference type="PANTHER" id="PTHR43792">
    <property type="entry name" value="GNAT FAMILY, PUTATIVE (AFU_ORTHOLOGUE AFUA_3G00765)-RELATED-RELATED"/>
    <property type="match status" value="1"/>
</dbReference>
<keyword evidence="2" id="KW-0012">Acyltransferase</keyword>
<dbReference type="EMBL" id="BAAAGX010000009">
    <property type="protein sequence ID" value="GAA0238197.1"/>
    <property type="molecule type" value="Genomic_DNA"/>
</dbReference>
<evidence type="ECO:0000256" key="1">
    <source>
        <dbReference type="ARBA" id="ARBA00022679"/>
    </source>
</evidence>
<comment type="similarity">
    <text evidence="3">Belongs to the acetyltransferase family. RimJ subfamily.</text>
</comment>
<feature type="domain" description="N-acetyltransferase" evidence="4">
    <location>
        <begin position="4"/>
        <end position="166"/>
    </location>
</feature>
<protein>
    <submittedName>
        <fullName evidence="5">GNAT family protein</fullName>
    </submittedName>
</protein>
<organism evidence="5 6">
    <name type="scientific">Cryptosporangium japonicum</name>
    <dbReference type="NCBI Taxonomy" id="80872"/>
    <lineage>
        <taxon>Bacteria</taxon>
        <taxon>Bacillati</taxon>
        <taxon>Actinomycetota</taxon>
        <taxon>Actinomycetes</taxon>
        <taxon>Cryptosporangiales</taxon>
        <taxon>Cryptosporangiaceae</taxon>
        <taxon>Cryptosporangium</taxon>
    </lineage>
</organism>
<dbReference type="PROSITE" id="PS51186">
    <property type="entry name" value="GNAT"/>
    <property type="match status" value="1"/>
</dbReference>
<keyword evidence="6" id="KW-1185">Reference proteome</keyword>
<name>A0ABP3DQ17_9ACTN</name>
<dbReference type="Proteomes" id="UP001500967">
    <property type="component" value="Unassembled WGS sequence"/>
</dbReference>
<evidence type="ECO:0000313" key="6">
    <source>
        <dbReference type="Proteomes" id="UP001500967"/>
    </source>
</evidence>
<sequence>MDDLRFRPVAEKDLDLFQRLRSDPDFWGLGWPGFADPGQPARRLAEDGYFSETNSWLALERDTDTVALLNWRTASLGLPGLSWEIGIVVVPEWRGQGIGWRAQAMLCDYLFDHGPVHRIQAGTRVENVAEQKSLVKAGFQLEGRVRAAEFADGEWRDGLLYSRLRTDPAPDLS</sequence>
<dbReference type="Gene3D" id="3.40.630.30">
    <property type="match status" value="1"/>
</dbReference>
<evidence type="ECO:0000313" key="5">
    <source>
        <dbReference type="EMBL" id="GAA0238197.1"/>
    </source>
</evidence>
<dbReference type="CDD" id="cd04301">
    <property type="entry name" value="NAT_SF"/>
    <property type="match status" value="1"/>
</dbReference>
<evidence type="ECO:0000256" key="2">
    <source>
        <dbReference type="ARBA" id="ARBA00023315"/>
    </source>
</evidence>
<reference evidence="6" key="1">
    <citation type="journal article" date="2019" name="Int. J. Syst. Evol. Microbiol.">
        <title>The Global Catalogue of Microorganisms (GCM) 10K type strain sequencing project: providing services to taxonomists for standard genome sequencing and annotation.</title>
        <authorList>
            <consortium name="The Broad Institute Genomics Platform"/>
            <consortium name="The Broad Institute Genome Sequencing Center for Infectious Disease"/>
            <person name="Wu L."/>
            <person name="Ma J."/>
        </authorList>
    </citation>
    <scope>NUCLEOTIDE SEQUENCE [LARGE SCALE GENOMIC DNA]</scope>
    <source>
        <strain evidence="6">JCM 10425</strain>
    </source>
</reference>
<dbReference type="InterPro" id="IPR051531">
    <property type="entry name" value="N-acetyltransferase"/>
</dbReference>
<gene>
    <name evidence="5" type="ORF">GCM10009539_24330</name>
</gene>
<evidence type="ECO:0000259" key="4">
    <source>
        <dbReference type="PROSITE" id="PS51186"/>
    </source>
</evidence>
<keyword evidence="1" id="KW-0808">Transferase</keyword>
<dbReference type="RefSeq" id="WP_344648873.1">
    <property type="nucleotide sequence ID" value="NZ_BAAAGX010000009.1"/>
</dbReference>
<accession>A0ABP3DQ17</accession>
<evidence type="ECO:0000256" key="3">
    <source>
        <dbReference type="ARBA" id="ARBA00038502"/>
    </source>
</evidence>
<proteinExistence type="inferred from homology"/>
<dbReference type="InterPro" id="IPR000182">
    <property type="entry name" value="GNAT_dom"/>
</dbReference>